<comment type="cofactor">
    <cofactor evidence="9 11">
        <name>Zn(2+)</name>
        <dbReference type="ChEBI" id="CHEBI:29105"/>
    </cofactor>
    <text evidence="9 11">Binds 2 Zn(2+) ions per subunit.</text>
</comment>
<evidence type="ECO:0000256" key="8">
    <source>
        <dbReference type="ARBA" id="ARBA00023049"/>
    </source>
</evidence>
<dbReference type="EC" id="3.4.11.4" evidence="9"/>
<dbReference type="PANTHER" id="PTHR42994:SF1">
    <property type="entry name" value="PEPTIDASE T"/>
    <property type="match status" value="1"/>
</dbReference>
<dbReference type="SUPFAM" id="SSF55031">
    <property type="entry name" value="Bacterial exopeptidase dimerisation domain"/>
    <property type="match status" value="1"/>
</dbReference>
<dbReference type="Proteomes" id="UP000051568">
    <property type="component" value="Unassembled WGS sequence"/>
</dbReference>
<sequence length="418" mass="46632">MIHLAKYETLLPRFLKYVKVNTRSNPESTTVPTDPKEVAFLKTLAQELNDLGLEDVHTQPQSGYVVATLPANDGGNTPVLGYIAHIDTADFNAENIQPQLHENYDGQSDIQLSQDGKWVLKVSEFPALRDYKGQTLVTTDGTTLLGADDKSGAAEIMTAMEYYLSHPEIKHGEIRVGFAPDEETGTGADHFDAKDFNTKYAYTVDGGPLGELEYETFNAAQTNVEIQGNEVHTATAKGVMVNALKVGIDYHNLVPEGDRPELTDGRQGFFHLFKMSGTPDHAKLVYIIRDHDRKVFEQRKQELQNIADKLNADFGEERVKVETHDQYYNMREVLEKDMTPVELAKSAMENLDIKPNIYPVRGGTDGSKISFMGIPTPNLFAGGENMHSRYEFVSTQTMEKAVDLILEINRINSEQAAK</sequence>
<organism evidence="13 14">
    <name type="scientific">Pediococcus cellicola</name>
    <dbReference type="NCBI Taxonomy" id="319652"/>
    <lineage>
        <taxon>Bacteria</taxon>
        <taxon>Bacillati</taxon>
        <taxon>Bacillota</taxon>
        <taxon>Bacilli</taxon>
        <taxon>Lactobacillales</taxon>
        <taxon>Lactobacillaceae</taxon>
        <taxon>Pediococcus</taxon>
    </lineage>
</organism>
<dbReference type="InterPro" id="IPR001261">
    <property type="entry name" value="ArgE/DapE_CS"/>
</dbReference>
<proteinExistence type="inferred from homology"/>
<dbReference type="InterPro" id="IPR036264">
    <property type="entry name" value="Bact_exopeptidase_dim_dom"/>
</dbReference>
<dbReference type="NCBIfam" id="TIGR01882">
    <property type="entry name" value="peptidase-T"/>
    <property type="match status" value="1"/>
</dbReference>
<dbReference type="SUPFAM" id="SSF53187">
    <property type="entry name" value="Zn-dependent exopeptidases"/>
    <property type="match status" value="1"/>
</dbReference>
<evidence type="ECO:0000256" key="10">
    <source>
        <dbReference type="PIRSR" id="PIRSR037215-1"/>
    </source>
</evidence>
<keyword evidence="14" id="KW-1185">Reference proteome</keyword>
<dbReference type="AlphaFoldDB" id="A0A0R2IMK5"/>
<dbReference type="PIRSF" id="PIRSF037215">
    <property type="entry name" value="Peptidase_M20B"/>
    <property type="match status" value="1"/>
</dbReference>
<dbReference type="GO" id="GO:0005829">
    <property type="term" value="C:cytosol"/>
    <property type="evidence" value="ECO:0007669"/>
    <property type="project" value="TreeGrafter"/>
</dbReference>
<evidence type="ECO:0000313" key="14">
    <source>
        <dbReference type="Proteomes" id="UP000051568"/>
    </source>
</evidence>
<dbReference type="GO" id="GO:0008270">
    <property type="term" value="F:zinc ion binding"/>
    <property type="evidence" value="ECO:0007669"/>
    <property type="project" value="UniProtKB-UniRule"/>
</dbReference>
<dbReference type="InterPro" id="IPR010161">
    <property type="entry name" value="Peptidase_M20B"/>
</dbReference>
<dbReference type="GO" id="GO:0045148">
    <property type="term" value="F:tripeptide aminopeptidase activity"/>
    <property type="evidence" value="ECO:0007669"/>
    <property type="project" value="UniProtKB-UniRule"/>
</dbReference>
<dbReference type="CDD" id="cd03892">
    <property type="entry name" value="M20_peptT"/>
    <property type="match status" value="1"/>
</dbReference>
<evidence type="ECO:0000256" key="11">
    <source>
        <dbReference type="PIRSR" id="PIRSR037215-2"/>
    </source>
</evidence>
<evidence type="ECO:0000259" key="12">
    <source>
        <dbReference type="Pfam" id="PF07687"/>
    </source>
</evidence>
<name>A0A0R2IMK5_9LACO</name>
<feature type="binding site" evidence="9 11">
    <location>
        <position position="85"/>
    </location>
    <ligand>
        <name>Zn(2+)</name>
        <dbReference type="ChEBI" id="CHEBI:29105"/>
        <label>1</label>
    </ligand>
</feature>
<feature type="binding site" evidence="9 11">
    <location>
        <position position="387"/>
    </location>
    <ligand>
        <name>Zn(2+)</name>
        <dbReference type="ChEBI" id="CHEBI:29105"/>
        <label>2</label>
    </ligand>
</feature>
<dbReference type="Gene3D" id="3.40.630.10">
    <property type="entry name" value="Zn peptidases"/>
    <property type="match status" value="1"/>
</dbReference>
<protein>
    <recommendedName>
        <fullName evidence="9">Peptidase T</fullName>
        <ecNumber evidence="9">3.4.11.4</ecNumber>
    </recommendedName>
    <alternativeName>
        <fullName evidence="9">Aminotripeptidase</fullName>
        <shortName evidence="9">Tripeptidase</shortName>
    </alternativeName>
    <alternativeName>
        <fullName evidence="9">Tripeptide aminopeptidase</fullName>
    </alternativeName>
</protein>
<dbReference type="PATRIC" id="fig|319652.3.peg.1804"/>
<feature type="binding site" evidence="9 11">
    <location>
        <position position="148"/>
    </location>
    <ligand>
        <name>Zn(2+)</name>
        <dbReference type="ChEBI" id="CHEBI:29105"/>
        <label>2</label>
    </ligand>
</feature>
<dbReference type="PANTHER" id="PTHR42994">
    <property type="entry name" value="PEPTIDASE T"/>
    <property type="match status" value="1"/>
</dbReference>
<evidence type="ECO:0000256" key="9">
    <source>
        <dbReference type="HAMAP-Rule" id="MF_00550"/>
    </source>
</evidence>
<dbReference type="HAMAP" id="MF_00550">
    <property type="entry name" value="Aminopeptidase_M20"/>
    <property type="match status" value="1"/>
</dbReference>
<evidence type="ECO:0000256" key="1">
    <source>
        <dbReference type="ARBA" id="ARBA00000870"/>
    </source>
</evidence>
<evidence type="ECO:0000256" key="2">
    <source>
        <dbReference type="ARBA" id="ARBA00009692"/>
    </source>
</evidence>
<feature type="domain" description="Peptidase M20 dimerisation" evidence="12">
    <location>
        <begin position="214"/>
        <end position="311"/>
    </location>
</feature>
<feature type="active site" description="Proton acceptor" evidence="9 10">
    <location>
        <position position="182"/>
    </location>
</feature>
<feature type="binding site" evidence="9 11">
    <location>
        <position position="205"/>
    </location>
    <ligand>
        <name>Zn(2+)</name>
        <dbReference type="ChEBI" id="CHEBI:29105"/>
        <label>1</label>
    </ligand>
</feature>
<evidence type="ECO:0000256" key="5">
    <source>
        <dbReference type="ARBA" id="ARBA00022723"/>
    </source>
</evidence>
<feature type="binding site" evidence="9 11">
    <location>
        <position position="148"/>
    </location>
    <ligand>
        <name>Zn(2+)</name>
        <dbReference type="ChEBI" id="CHEBI:29105"/>
        <label>1</label>
    </ligand>
</feature>
<evidence type="ECO:0000256" key="4">
    <source>
        <dbReference type="ARBA" id="ARBA00022670"/>
    </source>
</evidence>
<dbReference type="PROSITE" id="PS00759">
    <property type="entry name" value="ARGE_DAPE_CPG2_2"/>
    <property type="match status" value="1"/>
</dbReference>
<comment type="caution">
    <text evidence="13">The sequence shown here is derived from an EMBL/GenBank/DDBJ whole genome shotgun (WGS) entry which is preliminary data.</text>
</comment>
<evidence type="ECO:0000313" key="13">
    <source>
        <dbReference type="EMBL" id="KRN65934.1"/>
    </source>
</evidence>
<dbReference type="GO" id="GO:0043171">
    <property type="term" value="P:peptide catabolic process"/>
    <property type="evidence" value="ECO:0007669"/>
    <property type="project" value="UniProtKB-UniRule"/>
</dbReference>
<dbReference type="Pfam" id="PF07687">
    <property type="entry name" value="M20_dimer"/>
    <property type="match status" value="1"/>
</dbReference>
<comment type="similarity">
    <text evidence="2 9">Belongs to the peptidase M20B family.</text>
</comment>
<dbReference type="Gene3D" id="3.30.70.360">
    <property type="match status" value="1"/>
</dbReference>
<comment type="catalytic activity">
    <reaction evidence="1 9">
        <text>Release of the N-terminal residue from a tripeptide.</text>
        <dbReference type="EC" id="3.4.11.4"/>
    </reaction>
</comment>
<dbReference type="GO" id="GO:0008237">
    <property type="term" value="F:metallopeptidase activity"/>
    <property type="evidence" value="ECO:0007669"/>
    <property type="project" value="UniProtKB-KW"/>
</dbReference>
<keyword evidence="6 9" id="KW-0378">Hydrolase</keyword>
<dbReference type="NCBIfam" id="NF009920">
    <property type="entry name" value="PRK13381.1"/>
    <property type="match status" value="1"/>
</dbReference>
<dbReference type="NCBIfam" id="NF003976">
    <property type="entry name" value="PRK05469.1"/>
    <property type="match status" value="1"/>
</dbReference>
<feature type="binding site" evidence="9 11">
    <location>
        <position position="183"/>
    </location>
    <ligand>
        <name>Zn(2+)</name>
        <dbReference type="ChEBI" id="CHEBI:29105"/>
        <label>2</label>
    </ligand>
</feature>
<accession>A0A0R2IMK5</accession>
<dbReference type="Pfam" id="PF01546">
    <property type="entry name" value="Peptidase_M20"/>
    <property type="match status" value="1"/>
</dbReference>
<comment type="function">
    <text evidence="9">Cleaves the N-terminal amino acid of tripeptides.</text>
</comment>
<gene>
    <name evidence="9" type="primary">pepT</name>
    <name evidence="13" type="ORF">IV80_GL001777</name>
</gene>
<dbReference type="EMBL" id="JQBR01000007">
    <property type="protein sequence ID" value="KRN65934.1"/>
    <property type="molecule type" value="Genomic_DNA"/>
</dbReference>
<keyword evidence="5 9" id="KW-0479">Metal-binding</keyword>
<keyword evidence="9" id="KW-0963">Cytoplasm</keyword>
<evidence type="ECO:0000256" key="6">
    <source>
        <dbReference type="ARBA" id="ARBA00022801"/>
    </source>
</evidence>
<feature type="active site" evidence="9 10">
    <location>
        <position position="87"/>
    </location>
</feature>
<dbReference type="STRING" id="319652.IV80_GL001777"/>
<keyword evidence="7 9" id="KW-0862">Zinc</keyword>
<keyword evidence="8 9" id="KW-0482">Metalloprotease</keyword>
<dbReference type="GO" id="GO:0006508">
    <property type="term" value="P:proteolysis"/>
    <property type="evidence" value="ECO:0007669"/>
    <property type="project" value="UniProtKB-UniRule"/>
</dbReference>
<comment type="subcellular location">
    <subcellularLocation>
        <location evidence="9">Cytoplasm</location>
    </subcellularLocation>
</comment>
<dbReference type="InterPro" id="IPR002933">
    <property type="entry name" value="Peptidase_M20"/>
</dbReference>
<dbReference type="InterPro" id="IPR011650">
    <property type="entry name" value="Peptidase_M20_dimer"/>
</dbReference>
<evidence type="ECO:0000256" key="7">
    <source>
        <dbReference type="ARBA" id="ARBA00022833"/>
    </source>
</evidence>
<keyword evidence="4 9" id="KW-0645">Protease</keyword>
<evidence type="ECO:0000256" key="3">
    <source>
        <dbReference type="ARBA" id="ARBA00022438"/>
    </source>
</evidence>
<reference evidence="13 14" key="1">
    <citation type="journal article" date="2015" name="Genome Announc.">
        <title>Expanding the biotechnology potential of lactobacilli through comparative genomics of 213 strains and associated genera.</title>
        <authorList>
            <person name="Sun Z."/>
            <person name="Harris H.M."/>
            <person name="McCann A."/>
            <person name="Guo C."/>
            <person name="Argimon S."/>
            <person name="Zhang W."/>
            <person name="Yang X."/>
            <person name="Jeffery I.B."/>
            <person name="Cooney J.C."/>
            <person name="Kagawa T.F."/>
            <person name="Liu W."/>
            <person name="Song Y."/>
            <person name="Salvetti E."/>
            <person name="Wrobel A."/>
            <person name="Rasinkangas P."/>
            <person name="Parkhill J."/>
            <person name="Rea M.C."/>
            <person name="O'Sullivan O."/>
            <person name="Ritari J."/>
            <person name="Douillard F.P."/>
            <person name="Paul Ross R."/>
            <person name="Yang R."/>
            <person name="Briner A.E."/>
            <person name="Felis G.E."/>
            <person name="de Vos W.M."/>
            <person name="Barrangou R."/>
            <person name="Klaenhammer T.R."/>
            <person name="Caufield P.W."/>
            <person name="Cui Y."/>
            <person name="Zhang H."/>
            <person name="O'Toole P.W."/>
        </authorList>
    </citation>
    <scope>NUCLEOTIDE SEQUENCE [LARGE SCALE GENOMIC DNA]</scope>
    <source>
        <strain evidence="13 14">DSM 17757</strain>
    </source>
</reference>
<keyword evidence="3 9" id="KW-0031">Aminopeptidase</keyword>